<dbReference type="OrthoDB" id="5426775at2759"/>
<name>A0A6A5WWL6_9PLEO</name>
<dbReference type="PANTHER" id="PTHR42470:SF1">
    <property type="entry name" value="VAST DOMAIN-CONTAINING PROTEIN"/>
    <property type="match status" value="1"/>
</dbReference>
<reference evidence="3" key="1">
    <citation type="journal article" date="2020" name="Stud. Mycol.">
        <title>101 Dothideomycetes genomes: a test case for predicting lifestyles and emergence of pathogens.</title>
        <authorList>
            <person name="Haridas S."/>
            <person name="Albert R."/>
            <person name="Binder M."/>
            <person name="Bloem J."/>
            <person name="Labutti K."/>
            <person name="Salamov A."/>
            <person name="Andreopoulos B."/>
            <person name="Baker S."/>
            <person name="Barry K."/>
            <person name="Bills G."/>
            <person name="Bluhm B."/>
            <person name="Cannon C."/>
            <person name="Castanera R."/>
            <person name="Culley D."/>
            <person name="Daum C."/>
            <person name="Ezra D."/>
            <person name="Gonzalez J."/>
            <person name="Henrissat B."/>
            <person name="Kuo A."/>
            <person name="Liang C."/>
            <person name="Lipzen A."/>
            <person name="Lutzoni F."/>
            <person name="Magnuson J."/>
            <person name="Mondo S."/>
            <person name="Nolan M."/>
            <person name="Ohm R."/>
            <person name="Pangilinan J."/>
            <person name="Park H.-J."/>
            <person name="Ramirez L."/>
            <person name="Alfaro M."/>
            <person name="Sun H."/>
            <person name="Tritt A."/>
            <person name="Yoshinaga Y."/>
            <person name="Zwiers L.-H."/>
            <person name="Turgeon B."/>
            <person name="Goodwin S."/>
            <person name="Spatafora J."/>
            <person name="Crous P."/>
            <person name="Grigoriev I."/>
        </authorList>
    </citation>
    <scope>NUCLEOTIDE SEQUENCE</scope>
    <source>
        <strain evidence="3">CBS 123094</strain>
    </source>
</reference>
<evidence type="ECO:0000259" key="2">
    <source>
        <dbReference type="Pfam" id="PF25545"/>
    </source>
</evidence>
<keyword evidence="4" id="KW-1185">Reference proteome</keyword>
<evidence type="ECO:0000256" key="1">
    <source>
        <dbReference type="SAM" id="MobiDB-lite"/>
    </source>
</evidence>
<evidence type="ECO:0000313" key="4">
    <source>
        <dbReference type="Proteomes" id="UP000799779"/>
    </source>
</evidence>
<dbReference type="EMBL" id="ML977562">
    <property type="protein sequence ID" value="KAF2005528.1"/>
    <property type="molecule type" value="Genomic_DNA"/>
</dbReference>
<accession>A0A6A5WWL6</accession>
<dbReference type="Proteomes" id="UP000799779">
    <property type="component" value="Unassembled WGS sequence"/>
</dbReference>
<dbReference type="Pfam" id="PF25545">
    <property type="entry name" value="DUF7924"/>
    <property type="match status" value="1"/>
</dbReference>
<protein>
    <recommendedName>
        <fullName evidence="2">DUF7924 domain-containing protein</fullName>
    </recommendedName>
</protein>
<dbReference type="InterPro" id="IPR057684">
    <property type="entry name" value="DUF7924"/>
</dbReference>
<feature type="compositionally biased region" description="Basic residues" evidence="1">
    <location>
        <begin position="366"/>
        <end position="375"/>
    </location>
</feature>
<gene>
    <name evidence="3" type="ORF">P154DRAFT_424264</name>
</gene>
<evidence type="ECO:0000313" key="3">
    <source>
        <dbReference type="EMBL" id="KAF2005528.1"/>
    </source>
</evidence>
<proteinExistence type="predicted"/>
<feature type="domain" description="DUF7924" evidence="2">
    <location>
        <begin position="125"/>
        <end position="307"/>
    </location>
</feature>
<sequence>MPPQRTASPSRNASGANIDEKQKLDAYNIRFDIGAALPPELNNHIDVVVKKARDGPASPNAQRIVEKRRRAALQNEATGIAALERSLLFDGQAGDVENGVQLLEKKANVNFNRYFLPDAPSKMVKSSWGALSMPQPDRALGYVTRMDAQMSGAEVQVPFSEDEEQIADWYRLSIRGDLHFPFLTAQFKSLSGGDTIFHANCQSARDGAIITNYLHRFYSIAYAKQNPPRAPSVVETCHFSLTCEMWSLALWVHWREVDKNGTVQYRMEMIYSATLRELDPLLATRRMLRNIVDWSLNERLFSIKAALPLFWDNPERPPQPTEERGSNSSSVRTRSGSVAGSLMSAEVMFAPPMTPSSETGDAVGANKRRRLAGEG</sequence>
<organism evidence="3 4">
    <name type="scientific">Amniculicola lignicola CBS 123094</name>
    <dbReference type="NCBI Taxonomy" id="1392246"/>
    <lineage>
        <taxon>Eukaryota</taxon>
        <taxon>Fungi</taxon>
        <taxon>Dikarya</taxon>
        <taxon>Ascomycota</taxon>
        <taxon>Pezizomycotina</taxon>
        <taxon>Dothideomycetes</taxon>
        <taxon>Pleosporomycetidae</taxon>
        <taxon>Pleosporales</taxon>
        <taxon>Amniculicolaceae</taxon>
        <taxon>Amniculicola</taxon>
    </lineage>
</organism>
<dbReference type="AlphaFoldDB" id="A0A6A5WWL6"/>
<feature type="region of interest" description="Disordered" evidence="1">
    <location>
        <begin position="312"/>
        <end position="375"/>
    </location>
</feature>
<feature type="compositionally biased region" description="Low complexity" evidence="1">
    <location>
        <begin position="326"/>
        <end position="341"/>
    </location>
</feature>
<dbReference type="PANTHER" id="PTHR42470">
    <property type="entry name" value="VAST DOMAIN-CONTAINING PROTEIN"/>
    <property type="match status" value="1"/>
</dbReference>